<evidence type="ECO:0000313" key="2">
    <source>
        <dbReference type="EMBL" id="CAA9518128.1"/>
    </source>
</evidence>
<accession>A0A6J4TBF5</accession>
<dbReference type="AlphaFoldDB" id="A0A6J4TBF5"/>
<feature type="non-terminal residue" evidence="2">
    <location>
        <position position="1"/>
    </location>
</feature>
<dbReference type="EMBL" id="CADCVU010000204">
    <property type="protein sequence ID" value="CAA9518128.1"/>
    <property type="molecule type" value="Genomic_DNA"/>
</dbReference>
<feature type="non-terminal residue" evidence="2">
    <location>
        <position position="143"/>
    </location>
</feature>
<evidence type="ECO:0000256" key="1">
    <source>
        <dbReference type="SAM" id="MobiDB-lite"/>
    </source>
</evidence>
<feature type="compositionally biased region" description="Basic and acidic residues" evidence="1">
    <location>
        <begin position="117"/>
        <end position="134"/>
    </location>
</feature>
<feature type="compositionally biased region" description="Gly residues" evidence="1">
    <location>
        <begin position="44"/>
        <end position="53"/>
    </location>
</feature>
<proteinExistence type="predicted"/>
<feature type="compositionally biased region" description="Basic residues" evidence="1">
    <location>
        <begin position="25"/>
        <end position="40"/>
    </location>
</feature>
<name>A0A6J4TBF5_9ACTN</name>
<feature type="region of interest" description="Disordered" evidence="1">
    <location>
        <begin position="113"/>
        <end position="143"/>
    </location>
</feature>
<sequence>ALDDLRPHLPRSGAPERTSASARRSPTRRGRGRAYVRRGARGLAVGGRGGGRPLGAHARSSPCLCPRRTRSALRPARERGGRRRVRLLDPLPAAAPAPYAATGPRREVVLRPPRRVHGVDDRPRHRAGPDRDLLLLRPHGGLL</sequence>
<reference evidence="2" key="1">
    <citation type="submission" date="2020-02" db="EMBL/GenBank/DDBJ databases">
        <authorList>
            <person name="Meier V. D."/>
        </authorList>
    </citation>
    <scope>NUCLEOTIDE SEQUENCE</scope>
    <source>
        <strain evidence="2">AVDCRST_MAG45</strain>
    </source>
</reference>
<organism evidence="2">
    <name type="scientific">uncultured Solirubrobacterales bacterium</name>
    <dbReference type="NCBI Taxonomy" id="768556"/>
    <lineage>
        <taxon>Bacteria</taxon>
        <taxon>Bacillati</taxon>
        <taxon>Actinomycetota</taxon>
        <taxon>Thermoleophilia</taxon>
        <taxon>Solirubrobacterales</taxon>
        <taxon>environmental samples</taxon>
    </lineage>
</organism>
<protein>
    <submittedName>
        <fullName evidence="2">Na(+) H(+) antiporter subunit A</fullName>
    </submittedName>
</protein>
<gene>
    <name evidence="2" type="ORF">AVDCRST_MAG45-2323</name>
</gene>
<feature type="region of interest" description="Disordered" evidence="1">
    <location>
        <begin position="1"/>
        <end position="63"/>
    </location>
</feature>